<evidence type="ECO:0000313" key="3">
    <source>
        <dbReference type="Proteomes" id="UP000023772"/>
    </source>
</evidence>
<dbReference type="RefSeq" id="WP_038556734.1">
    <property type="nucleotide sequence ID" value="NZ_FOHT01000025.1"/>
</dbReference>
<proteinExistence type="predicted"/>
<gene>
    <name evidence="1" type="ORF">FH5T_06235</name>
    <name evidence="2" type="ORF">SAMN05444285_1254</name>
</gene>
<name>X5DKH3_9BACT</name>
<dbReference type="eggNOG" id="COG3386">
    <property type="taxonomic scope" value="Bacteria"/>
</dbReference>
<dbReference type="STRING" id="1168034.FH5T_06235"/>
<organism evidence="2 4">
    <name type="scientific">Draconibacterium orientale</name>
    <dbReference type="NCBI Taxonomy" id="1168034"/>
    <lineage>
        <taxon>Bacteria</taxon>
        <taxon>Pseudomonadati</taxon>
        <taxon>Bacteroidota</taxon>
        <taxon>Bacteroidia</taxon>
        <taxon>Marinilabiliales</taxon>
        <taxon>Prolixibacteraceae</taxon>
        <taxon>Draconibacterium</taxon>
    </lineage>
</organism>
<dbReference type="EMBL" id="FOHT01000025">
    <property type="protein sequence ID" value="SET83358.1"/>
    <property type="molecule type" value="Genomic_DNA"/>
</dbReference>
<keyword evidence="3" id="KW-1185">Reference proteome</keyword>
<evidence type="ECO:0008006" key="5">
    <source>
        <dbReference type="Google" id="ProtNLM"/>
    </source>
</evidence>
<dbReference type="HOGENOM" id="CLU_058234_1_1_10"/>
<evidence type="ECO:0000313" key="1">
    <source>
        <dbReference type="EMBL" id="AHW61674.1"/>
    </source>
</evidence>
<evidence type="ECO:0000313" key="4">
    <source>
        <dbReference type="Proteomes" id="UP000181981"/>
    </source>
</evidence>
<reference evidence="1 3" key="1">
    <citation type="submission" date="2014-03" db="EMBL/GenBank/DDBJ databases">
        <title>Complete genome sequence of a deeply braunched marine Bacteroidia bacterium Draconibacterium orientale type strain FH5T.</title>
        <authorList>
            <person name="Li X."/>
            <person name="Wang X."/>
            <person name="Xie Z."/>
            <person name="Du Z."/>
            <person name="Chen G."/>
        </authorList>
    </citation>
    <scope>NUCLEOTIDE SEQUENCE [LARGE SCALE GENOMIC DNA]</scope>
    <source>
        <strain evidence="1 3">FH5</strain>
    </source>
</reference>
<evidence type="ECO:0000313" key="2">
    <source>
        <dbReference type="EMBL" id="SET83358.1"/>
    </source>
</evidence>
<dbReference type="EMBL" id="CP007451">
    <property type="protein sequence ID" value="AHW61674.1"/>
    <property type="molecule type" value="Genomic_DNA"/>
</dbReference>
<reference evidence="2 4" key="2">
    <citation type="submission" date="2016-10" db="EMBL/GenBank/DDBJ databases">
        <authorList>
            <person name="de Groot N.N."/>
        </authorList>
    </citation>
    <scope>NUCLEOTIDE SEQUENCE [LARGE SCALE GENOMIC DNA]</scope>
    <source>
        <strain evidence="2 4">DSM 25947</strain>
    </source>
</reference>
<dbReference type="Proteomes" id="UP000023772">
    <property type="component" value="Chromosome"/>
</dbReference>
<sequence>MINIHSWLLLMFVFFSCSIPEKEHENPTVQLKAENYIPEIADKLNEISGLMIYNKHFWGFNDSGGKNELYGFNKSGQIIYEIELDNAQNEDWESITQSEENIFIGDFGNNMGNRNNLLIYRIDKKDLSEKAEQKIDTKEIKLKYALQDNFSYLKKTTPYDCEAMVAFKNKLYLFSKNWRDETTWQYKVPTKKGDYEITPTDTFNVKCLVTGADISPDNKTLALVGYENYRSFIWLFSDFPGDRFFEGKSQHIKLEGIDGAQTEGICFLSNDSILVSCEKTQSYNQQVFLFDLNKLSDGTH</sequence>
<dbReference type="Proteomes" id="UP000181981">
    <property type="component" value="Unassembled WGS sequence"/>
</dbReference>
<dbReference type="OrthoDB" id="9798438at2"/>
<dbReference type="KEGG" id="dori:FH5T_06235"/>
<accession>X5DKH3</accession>
<dbReference type="SUPFAM" id="SSF50956">
    <property type="entry name" value="Thermostable phytase (3-phytase)"/>
    <property type="match status" value="1"/>
</dbReference>
<protein>
    <recommendedName>
        <fullName evidence="5">T9SS C-terminal target domain-containing protein</fullName>
    </recommendedName>
</protein>
<dbReference type="AlphaFoldDB" id="X5DKH3"/>